<sequence>MWENPFGIGYFSKKNSRVFTQRKMEHQKPMQKEIPDAYLSEKEKFLKKNKDNMIDKGVRKDE</sequence>
<accession>X0SVP1</accession>
<dbReference type="EMBL" id="BARS01001055">
    <property type="protein sequence ID" value="GAF85268.1"/>
    <property type="molecule type" value="Genomic_DNA"/>
</dbReference>
<gene>
    <name evidence="1" type="ORF">S01H1_02239</name>
</gene>
<dbReference type="AlphaFoldDB" id="X0SVP1"/>
<organism evidence="1">
    <name type="scientific">marine sediment metagenome</name>
    <dbReference type="NCBI Taxonomy" id="412755"/>
    <lineage>
        <taxon>unclassified sequences</taxon>
        <taxon>metagenomes</taxon>
        <taxon>ecological metagenomes</taxon>
    </lineage>
</organism>
<evidence type="ECO:0000313" key="1">
    <source>
        <dbReference type="EMBL" id="GAF85268.1"/>
    </source>
</evidence>
<reference evidence="1" key="1">
    <citation type="journal article" date="2014" name="Front. Microbiol.">
        <title>High frequency of phylogenetically diverse reductive dehalogenase-homologous genes in deep subseafloor sedimentary metagenomes.</title>
        <authorList>
            <person name="Kawai M."/>
            <person name="Futagami T."/>
            <person name="Toyoda A."/>
            <person name="Takaki Y."/>
            <person name="Nishi S."/>
            <person name="Hori S."/>
            <person name="Arai W."/>
            <person name="Tsubouchi T."/>
            <person name="Morono Y."/>
            <person name="Uchiyama I."/>
            <person name="Ito T."/>
            <person name="Fujiyama A."/>
            <person name="Inagaki F."/>
            <person name="Takami H."/>
        </authorList>
    </citation>
    <scope>NUCLEOTIDE SEQUENCE</scope>
    <source>
        <strain evidence="1">Expedition CK06-06</strain>
    </source>
</reference>
<protein>
    <submittedName>
        <fullName evidence="1">Uncharacterized protein</fullName>
    </submittedName>
</protein>
<proteinExistence type="predicted"/>
<comment type="caution">
    <text evidence="1">The sequence shown here is derived from an EMBL/GenBank/DDBJ whole genome shotgun (WGS) entry which is preliminary data.</text>
</comment>
<name>X0SVP1_9ZZZZ</name>